<gene>
    <name evidence="3" type="ORF">OJ962_24585</name>
</gene>
<feature type="region of interest" description="Disordered" evidence="1">
    <location>
        <begin position="98"/>
        <end position="127"/>
    </location>
</feature>
<dbReference type="EMBL" id="JAPCID010000043">
    <property type="protein sequence ID" value="MDA0140698.1"/>
    <property type="molecule type" value="Genomic_DNA"/>
</dbReference>
<feature type="chain" id="PRO_5047491217" evidence="2">
    <location>
        <begin position="21"/>
        <end position="523"/>
    </location>
</feature>
<keyword evidence="2" id="KW-0732">Signal</keyword>
<dbReference type="InterPro" id="IPR015943">
    <property type="entry name" value="WD40/YVTN_repeat-like_dom_sf"/>
</dbReference>
<evidence type="ECO:0000256" key="1">
    <source>
        <dbReference type="SAM" id="MobiDB-lite"/>
    </source>
</evidence>
<organism evidence="3 4">
    <name type="scientific">Solirubrobacter deserti</name>
    <dbReference type="NCBI Taxonomy" id="2282478"/>
    <lineage>
        <taxon>Bacteria</taxon>
        <taxon>Bacillati</taxon>
        <taxon>Actinomycetota</taxon>
        <taxon>Thermoleophilia</taxon>
        <taxon>Solirubrobacterales</taxon>
        <taxon>Solirubrobacteraceae</taxon>
        <taxon>Solirubrobacter</taxon>
    </lineage>
</organism>
<dbReference type="RefSeq" id="WP_202958285.1">
    <property type="nucleotide sequence ID" value="NZ_JAPCID010000043.1"/>
</dbReference>
<accession>A0ABT4RQJ5</accession>
<dbReference type="Gene3D" id="2.130.10.10">
    <property type="entry name" value="YVTN repeat-like/Quinoprotein amine dehydrogenase"/>
    <property type="match status" value="1"/>
</dbReference>
<sequence>MLSTLILQAALAAASVSVYPVPGMTTASETTQISFRGTTSLGAVTVAGSRSGRMNGRVREHSDGAGASWVPHGRFEEGETVRVRSQARSYSFRIGRRPTPAKTRSVRPDTRAEAESFVSRPDLKPPPVHITRAAAGRTPGFVLLGPKGGRANGPMIIDDRGELVWFRQVGGGGVAMDVRTQSLRGRPVLTWWEGRLFAGGGRGVGMVLDETYRTVKRVRMGNGFQADSHEFTITPQGTALMNAWDAVERPEGDVLQSVVQEIDIATGLVLFEWHSAGNIAVSETYRERDGTWDYLHLNSVALDPAGDFILSARSTNAVYKVSRATGRVLWRLGGRRSSFTFGPGARFALQHDARPQPDGTLTLFDNAERGRSRAIRLRLDGTRATLVRALTHPRNLLSRTQAGMQPLPNGNTFVGWGSNRWFSEYDANGKLIFDGRMARRNDSYRAYRGAWVGRPSTRPSLARRGADVFVSWNGATEVTAWQVEGAPPVPRTGFETALRGVPAGATIRALDVAGTVLGQARAQ</sequence>
<evidence type="ECO:0000256" key="2">
    <source>
        <dbReference type="SAM" id="SignalP"/>
    </source>
</evidence>
<name>A0ABT4RQJ5_9ACTN</name>
<dbReference type="Pfam" id="PF14269">
    <property type="entry name" value="Arylsulfotran_2"/>
    <property type="match status" value="1"/>
</dbReference>
<dbReference type="InterPro" id="IPR011047">
    <property type="entry name" value="Quinoprotein_ADH-like_sf"/>
</dbReference>
<proteinExistence type="predicted"/>
<evidence type="ECO:0000313" key="4">
    <source>
        <dbReference type="Proteomes" id="UP001147700"/>
    </source>
</evidence>
<dbReference type="InterPro" id="IPR039535">
    <property type="entry name" value="ASST-like"/>
</dbReference>
<feature type="signal peptide" evidence="2">
    <location>
        <begin position="1"/>
        <end position="20"/>
    </location>
</feature>
<keyword evidence="4" id="KW-1185">Reference proteome</keyword>
<dbReference type="PANTHER" id="PTHR35340:SF5">
    <property type="entry name" value="ASST-DOMAIN-CONTAINING PROTEIN"/>
    <property type="match status" value="1"/>
</dbReference>
<protein>
    <submittedName>
        <fullName evidence="3">Arylsulfotransferase family protein</fullName>
    </submittedName>
</protein>
<dbReference type="Proteomes" id="UP001147700">
    <property type="component" value="Unassembled WGS sequence"/>
</dbReference>
<dbReference type="PANTHER" id="PTHR35340">
    <property type="entry name" value="PQQ ENZYME REPEAT PROTEIN-RELATED"/>
    <property type="match status" value="1"/>
</dbReference>
<reference evidence="3" key="1">
    <citation type="submission" date="2022-10" db="EMBL/GenBank/DDBJ databases">
        <title>The WGS of Solirubrobacter sp. CPCC 204708.</title>
        <authorList>
            <person name="Jiang Z."/>
        </authorList>
    </citation>
    <scope>NUCLEOTIDE SEQUENCE</scope>
    <source>
        <strain evidence="3">CPCC 204708</strain>
    </source>
</reference>
<evidence type="ECO:0000313" key="3">
    <source>
        <dbReference type="EMBL" id="MDA0140698.1"/>
    </source>
</evidence>
<dbReference type="InterPro" id="IPR053143">
    <property type="entry name" value="Arylsulfate_ST"/>
</dbReference>
<dbReference type="SUPFAM" id="SSF101898">
    <property type="entry name" value="NHL repeat"/>
    <property type="match status" value="1"/>
</dbReference>
<dbReference type="SUPFAM" id="SSF50998">
    <property type="entry name" value="Quinoprotein alcohol dehydrogenase-like"/>
    <property type="match status" value="1"/>
</dbReference>
<comment type="caution">
    <text evidence="3">The sequence shown here is derived from an EMBL/GenBank/DDBJ whole genome shotgun (WGS) entry which is preliminary data.</text>
</comment>